<evidence type="ECO:0000313" key="1">
    <source>
        <dbReference type="EMBL" id="TKR60874.1"/>
    </source>
</evidence>
<dbReference type="EMBL" id="AZBU02000011">
    <property type="protein sequence ID" value="TKR60874.1"/>
    <property type="molecule type" value="Genomic_DNA"/>
</dbReference>
<gene>
    <name evidence="1" type="ORF">L596_028056</name>
</gene>
<name>A0A4U5LXB0_STECR</name>
<keyword evidence="2" id="KW-1185">Reference proteome</keyword>
<dbReference type="Proteomes" id="UP000298663">
    <property type="component" value="Unassembled WGS sequence"/>
</dbReference>
<reference evidence="1 2" key="2">
    <citation type="journal article" date="2019" name="G3 (Bethesda)">
        <title>Hybrid Assembly of the Genome of the Entomopathogenic Nematode Steinernema carpocapsae Identifies the X-Chromosome.</title>
        <authorList>
            <person name="Serra L."/>
            <person name="Macchietto M."/>
            <person name="Macias-Munoz A."/>
            <person name="McGill C.J."/>
            <person name="Rodriguez I.M."/>
            <person name="Rodriguez B."/>
            <person name="Murad R."/>
            <person name="Mortazavi A."/>
        </authorList>
    </citation>
    <scope>NUCLEOTIDE SEQUENCE [LARGE SCALE GENOMIC DNA]</scope>
    <source>
        <strain evidence="1 2">ALL</strain>
    </source>
</reference>
<accession>A0A4U5LXB0</accession>
<organism evidence="1 2">
    <name type="scientific">Steinernema carpocapsae</name>
    <name type="common">Entomopathogenic nematode</name>
    <dbReference type="NCBI Taxonomy" id="34508"/>
    <lineage>
        <taxon>Eukaryota</taxon>
        <taxon>Metazoa</taxon>
        <taxon>Ecdysozoa</taxon>
        <taxon>Nematoda</taxon>
        <taxon>Chromadorea</taxon>
        <taxon>Rhabditida</taxon>
        <taxon>Tylenchina</taxon>
        <taxon>Panagrolaimomorpha</taxon>
        <taxon>Strongyloidoidea</taxon>
        <taxon>Steinernematidae</taxon>
        <taxon>Steinernema</taxon>
    </lineage>
</organism>
<dbReference type="AlphaFoldDB" id="A0A4U5LXB0"/>
<proteinExistence type="predicted"/>
<reference evidence="1 2" key="1">
    <citation type="journal article" date="2015" name="Genome Biol.">
        <title>Comparative genomics of Steinernema reveals deeply conserved gene regulatory networks.</title>
        <authorList>
            <person name="Dillman A.R."/>
            <person name="Macchietto M."/>
            <person name="Porter C.F."/>
            <person name="Rogers A."/>
            <person name="Williams B."/>
            <person name="Antoshechkin I."/>
            <person name="Lee M.M."/>
            <person name="Goodwin Z."/>
            <person name="Lu X."/>
            <person name="Lewis E.E."/>
            <person name="Goodrich-Blair H."/>
            <person name="Stock S.P."/>
            <person name="Adams B.J."/>
            <person name="Sternberg P.W."/>
            <person name="Mortazavi A."/>
        </authorList>
    </citation>
    <scope>NUCLEOTIDE SEQUENCE [LARGE SCALE GENOMIC DNA]</scope>
    <source>
        <strain evidence="1 2">ALL</strain>
    </source>
</reference>
<comment type="caution">
    <text evidence="1">The sequence shown here is derived from an EMBL/GenBank/DDBJ whole genome shotgun (WGS) entry which is preliminary data.</text>
</comment>
<evidence type="ECO:0000313" key="2">
    <source>
        <dbReference type="Proteomes" id="UP000298663"/>
    </source>
</evidence>
<sequence length="102" mass="11481">MRSRNQPGRTRGRCLRWRDLDRGTCIVSQGTPRDCKHNTGNAAGPLIQHGPSIDRPLLSPPPITVALSVFAHIAVLRRIKQVWTLECPFGVHNSPRRVRKLD</sequence>
<protein>
    <submittedName>
        <fullName evidence="1">Uncharacterized protein</fullName>
    </submittedName>
</protein>